<keyword evidence="2" id="KW-1185">Reference proteome</keyword>
<evidence type="ECO:0000313" key="1">
    <source>
        <dbReference type="EMBL" id="TGO32106.1"/>
    </source>
</evidence>
<protein>
    <submittedName>
        <fullName evidence="1">Uncharacterized protein</fullName>
    </submittedName>
</protein>
<sequence>MAAYTGKIAVLECYGTALCSASKCDRLEVVEELLNSGSGIFRNNEKWNALAVKVLKNLTVLMQYQQQA</sequence>
<dbReference type="AlphaFoldDB" id="A0A4Z1G519"/>
<dbReference type="EMBL" id="PQXK01000352">
    <property type="protein sequence ID" value="TGO32106.1"/>
    <property type="molecule type" value="Genomic_DNA"/>
</dbReference>
<organism evidence="1 2">
    <name type="scientific">Botrytis hyacinthi</name>
    <dbReference type="NCBI Taxonomy" id="278943"/>
    <lineage>
        <taxon>Eukaryota</taxon>
        <taxon>Fungi</taxon>
        <taxon>Dikarya</taxon>
        <taxon>Ascomycota</taxon>
        <taxon>Pezizomycotina</taxon>
        <taxon>Leotiomycetes</taxon>
        <taxon>Helotiales</taxon>
        <taxon>Sclerotiniaceae</taxon>
        <taxon>Botrytis</taxon>
    </lineage>
</organism>
<reference evidence="1 2" key="1">
    <citation type="submission" date="2017-12" db="EMBL/GenBank/DDBJ databases">
        <title>Comparative genomics of Botrytis spp.</title>
        <authorList>
            <person name="Valero-Jimenez C.A."/>
            <person name="Tapia P."/>
            <person name="Veloso J."/>
            <person name="Silva-Moreno E."/>
            <person name="Staats M."/>
            <person name="Valdes J.H."/>
            <person name="Van Kan J.A.L."/>
        </authorList>
    </citation>
    <scope>NUCLEOTIDE SEQUENCE [LARGE SCALE GENOMIC DNA]</scope>
    <source>
        <strain evidence="1 2">Bh0001</strain>
    </source>
</reference>
<comment type="caution">
    <text evidence="1">The sequence shown here is derived from an EMBL/GenBank/DDBJ whole genome shotgun (WGS) entry which is preliminary data.</text>
</comment>
<dbReference type="Proteomes" id="UP000297814">
    <property type="component" value="Unassembled WGS sequence"/>
</dbReference>
<accession>A0A4Z1G519</accession>
<proteinExistence type="predicted"/>
<name>A0A4Z1G519_9HELO</name>
<gene>
    <name evidence="1" type="ORF">BHYA_0352g00050</name>
</gene>
<evidence type="ECO:0000313" key="2">
    <source>
        <dbReference type="Proteomes" id="UP000297814"/>
    </source>
</evidence>